<dbReference type="Proteomes" id="UP001374584">
    <property type="component" value="Unassembled WGS sequence"/>
</dbReference>
<evidence type="ECO:0000313" key="1">
    <source>
        <dbReference type="EMBL" id="KAK7374283.1"/>
    </source>
</evidence>
<dbReference type="EMBL" id="JAYMYR010000003">
    <property type="protein sequence ID" value="KAK7374283.1"/>
    <property type="molecule type" value="Genomic_DNA"/>
</dbReference>
<accession>A0AAN9RPZ1</accession>
<evidence type="ECO:0000313" key="2">
    <source>
        <dbReference type="Proteomes" id="UP001374584"/>
    </source>
</evidence>
<sequence>MLVRKSVLLCLGFILLVRHDPGRKLSVADTLSLSLKVLHSSMQYIAISVMLQGISLNLAGIYAADYYIGRRSIWSALSNLLGPWCSIGDFNVVLSAEESKGDNPPHIIPCTDFCNWVDTDSLHAFSFSGPSFSWSNGRLGGNRVNRKLDRAVGNFDSIDHLKSCRYNVLPRNCSDHHPLLLSISDNVAESWADPAFGCPMLVLQRKLQGFKVVLKAWNKVDQIMEFLQAYGTSSD</sequence>
<dbReference type="AlphaFoldDB" id="A0AAN9RPZ1"/>
<dbReference type="InterPro" id="IPR036691">
    <property type="entry name" value="Endo/exonu/phosph_ase_sf"/>
</dbReference>
<dbReference type="SUPFAM" id="SSF56219">
    <property type="entry name" value="DNase I-like"/>
    <property type="match status" value="1"/>
</dbReference>
<proteinExistence type="predicted"/>
<organism evidence="1 2">
    <name type="scientific">Phaseolus coccineus</name>
    <name type="common">Scarlet runner bean</name>
    <name type="synonym">Phaseolus multiflorus</name>
    <dbReference type="NCBI Taxonomy" id="3886"/>
    <lineage>
        <taxon>Eukaryota</taxon>
        <taxon>Viridiplantae</taxon>
        <taxon>Streptophyta</taxon>
        <taxon>Embryophyta</taxon>
        <taxon>Tracheophyta</taxon>
        <taxon>Spermatophyta</taxon>
        <taxon>Magnoliopsida</taxon>
        <taxon>eudicotyledons</taxon>
        <taxon>Gunneridae</taxon>
        <taxon>Pentapetalae</taxon>
        <taxon>rosids</taxon>
        <taxon>fabids</taxon>
        <taxon>Fabales</taxon>
        <taxon>Fabaceae</taxon>
        <taxon>Papilionoideae</taxon>
        <taxon>50 kb inversion clade</taxon>
        <taxon>NPAAA clade</taxon>
        <taxon>indigoferoid/millettioid clade</taxon>
        <taxon>Phaseoleae</taxon>
        <taxon>Phaseolus</taxon>
    </lineage>
</organism>
<evidence type="ECO:0008006" key="3">
    <source>
        <dbReference type="Google" id="ProtNLM"/>
    </source>
</evidence>
<protein>
    <recommendedName>
        <fullName evidence="3">Endonuclease/exonuclease/phosphatase domain-containing protein</fullName>
    </recommendedName>
</protein>
<dbReference type="PANTHER" id="PTHR33710:SF77">
    <property type="entry name" value="DNASE I-LIKE SUPERFAMILY PROTEIN"/>
    <property type="match status" value="1"/>
</dbReference>
<gene>
    <name evidence="1" type="ORF">VNO80_07711</name>
</gene>
<comment type="caution">
    <text evidence="1">The sequence shown here is derived from an EMBL/GenBank/DDBJ whole genome shotgun (WGS) entry which is preliminary data.</text>
</comment>
<dbReference type="Gene3D" id="3.60.10.10">
    <property type="entry name" value="Endonuclease/exonuclease/phosphatase"/>
    <property type="match status" value="1"/>
</dbReference>
<keyword evidence="2" id="KW-1185">Reference proteome</keyword>
<name>A0AAN9RPZ1_PHACN</name>
<dbReference type="PANTHER" id="PTHR33710">
    <property type="entry name" value="BNAC02G09200D PROTEIN"/>
    <property type="match status" value="1"/>
</dbReference>
<reference evidence="1 2" key="1">
    <citation type="submission" date="2024-01" db="EMBL/GenBank/DDBJ databases">
        <title>The genomes of 5 underutilized Papilionoideae crops provide insights into root nodulation and disease resistanc.</title>
        <authorList>
            <person name="Jiang F."/>
        </authorList>
    </citation>
    <scope>NUCLEOTIDE SEQUENCE [LARGE SCALE GENOMIC DNA]</scope>
    <source>
        <strain evidence="1">JINMINGXINNONG_FW02</strain>
        <tissue evidence="1">Leaves</tissue>
    </source>
</reference>